<proteinExistence type="predicted"/>
<dbReference type="Gene3D" id="3.90.1720.10">
    <property type="entry name" value="endopeptidase domain like (from Nostoc punctiforme)"/>
    <property type="match status" value="1"/>
</dbReference>
<dbReference type="SUPFAM" id="SSF54001">
    <property type="entry name" value="Cysteine proteinases"/>
    <property type="match status" value="1"/>
</dbReference>
<dbReference type="KEGG" id="bcou:IC761_24390"/>
<dbReference type="InterPro" id="IPR038765">
    <property type="entry name" value="Papain-like_cys_pep_sf"/>
</dbReference>
<accession>A0A7S9D1T6</accession>
<evidence type="ECO:0000313" key="1">
    <source>
        <dbReference type="EMBL" id="QPF89633.1"/>
    </source>
</evidence>
<sequence>MLVTSPQKVMPRINRLLQAVVRLTPRSSFSHVALSLGGDLIAESLTEDGVRIKSLQKFLENIEMASGLVLRPKDRTRLDDVFRGARYYYGARYNWKFMLPKPAGREAFHLFCSEFVSRVFQGLGYPEFGRRAAEKTLPVDLARLSLEPGWTTFKLADLLEPEPEPLPDLSSLEQDPTLAAIIERARQRASDVPRQRQLAEQHLDAIVKANDSEFILTQAANAFFPPALAYFRALLEDLNACRDIDEQIELLTRRTGKDPWSHLPRIASFIARPLDPPAPPSFAAENRADRDMFRDRQLQLNTLIANMALKLLTDFAMNLQRLLLLARYFADHDHPTELKSLVDSIAEIRGSVAPIFDEIDSIRERLASALKDRAVHPDDDPRFELRALLARCFTGLQFVTMLKPLNADAAIEEQIAAVLAIGEAFDRHRSDPPGP</sequence>
<keyword evidence="2" id="KW-1185">Reference proteome</keyword>
<gene>
    <name evidence="1" type="ORF">IC761_24390</name>
</gene>
<dbReference type="Proteomes" id="UP000594621">
    <property type="component" value="Chromosome"/>
</dbReference>
<organism evidence="1 2">
    <name type="scientific">Bradyrhizobium commune</name>
    <dbReference type="NCBI Taxonomy" id="83627"/>
    <lineage>
        <taxon>Bacteria</taxon>
        <taxon>Pseudomonadati</taxon>
        <taxon>Pseudomonadota</taxon>
        <taxon>Alphaproteobacteria</taxon>
        <taxon>Hyphomicrobiales</taxon>
        <taxon>Nitrobacteraceae</taxon>
        <taxon>Bradyrhizobium</taxon>
    </lineage>
</organism>
<reference evidence="1 2" key="1">
    <citation type="submission" date="2020-09" db="EMBL/GenBank/DDBJ databases">
        <title>Complete genomes of bradyrhizobia occurring on native shrubby legumes in Australia.</title>
        <authorList>
            <person name="Lafay B."/>
        </authorList>
    </citation>
    <scope>NUCLEOTIDE SEQUENCE [LARGE SCALE GENOMIC DNA]</scope>
    <source>
        <strain evidence="1 2">BDV5040</strain>
    </source>
</reference>
<dbReference type="AlphaFoldDB" id="A0A7S9D1T6"/>
<dbReference type="EMBL" id="CP061379">
    <property type="protein sequence ID" value="QPF89633.1"/>
    <property type="molecule type" value="Genomic_DNA"/>
</dbReference>
<name>A0A7S9D1T6_9BRAD</name>
<dbReference type="RefSeq" id="WP_195799200.1">
    <property type="nucleotide sequence ID" value="NZ_CP061379.1"/>
</dbReference>
<evidence type="ECO:0000313" key="2">
    <source>
        <dbReference type="Proteomes" id="UP000594621"/>
    </source>
</evidence>
<protein>
    <submittedName>
        <fullName evidence="1">Uncharacterized protein</fullName>
    </submittedName>
</protein>